<keyword evidence="2" id="KW-1185">Reference proteome</keyword>
<organism evidence="1 2">
    <name type="scientific">Aureliella helgolandensis</name>
    <dbReference type="NCBI Taxonomy" id="2527968"/>
    <lineage>
        <taxon>Bacteria</taxon>
        <taxon>Pseudomonadati</taxon>
        <taxon>Planctomycetota</taxon>
        <taxon>Planctomycetia</taxon>
        <taxon>Pirellulales</taxon>
        <taxon>Pirellulaceae</taxon>
        <taxon>Aureliella</taxon>
    </lineage>
</organism>
<proteinExistence type="predicted"/>
<name>A0A518G4G8_9BACT</name>
<dbReference type="KEGG" id="ahel:Q31a_17480"/>
<dbReference type="EMBL" id="CP036298">
    <property type="protein sequence ID" value="QDV23450.1"/>
    <property type="molecule type" value="Genomic_DNA"/>
</dbReference>
<gene>
    <name evidence="1" type="ORF">Q31a_17480</name>
</gene>
<evidence type="ECO:0000313" key="1">
    <source>
        <dbReference type="EMBL" id="QDV23450.1"/>
    </source>
</evidence>
<dbReference type="Proteomes" id="UP000318017">
    <property type="component" value="Chromosome"/>
</dbReference>
<dbReference type="AlphaFoldDB" id="A0A518G4G8"/>
<sequence length="82" mass="9492">MPDSHRRNQPHQEFAHLLDGSKAIDKTLPPGGRMISVELEQACFRAAELYCVKTRVTQIHASCMHKLQFKFHTSQKWGIQFQ</sequence>
<evidence type="ECO:0000313" key="2">
    <source>
        <dbReference type="Proteomes" id="UP000318017"/>
    </source>
</evidence>
<accession>A0A518G4G8</accession>
<reference evidence="1 2" key="1">
    <citation type="submission" date="2019-02" db="EMBL/GenBank/DDBJ databases">
        <title>Deep-cultivation of Planctomycetes and their phenomic and genomic characterization uncovers novel biology.</title>
        <authorList>
            <person name="Wiegand S."/>
            <person name="Jogler M."/>
            <person name="Boedeker C."/>
            <person name="Pinto D."/>
            <person name="Vollmers J."/>
            <person name="Rivas-Marin E."/>
            <person name="Kohn T."/>
            <person name="Peeters S.H."/>
            <person name="Heuer A."/>
            <person name="Rast P."/>
            <person name="Oberbeckmann S."/>
            <person name="Bunk B."/>
            <person name="Jeske O."/>
            <person name="Meyerdierks A."/>
            <person name="Storesund J.E."/>
            <person name="Kallscheuer N."/>
            <person name="Luecker S."/>
            <person name="Lage O.M."/>
            <person name="Pohl T."/>
            <person name="Merkel B.J."/>
            <person name="Hornburger P."/>
            <person name="Mueller R.-W."/>
            <person name="Bruemmer F."/>
            <person name="Labrenz M."/>
            <person name="Spormann A.M."/>
            <person name="Op den Camp H."/>
            <person name="Overmann J."/>
            <person name="Amann R."/>
            <person name="Jetten M.S.M."/>
            <person name="Mascher T."/>
            <person name="Medema M.H."/>
            <person name="Devos D.P."/>
            <person name="Kaster A.-K."/>
            <person name="Ovreas L."/>
            <person name="Rohde M."/>
            <person name="Galperin M.Y."/>
            <person name="Jogler C."/>
        </authorList>
    </citation>
    <scope>NUCLEOTIDE SEQUENCE [LARGE SCALE GENOMIC DNA]</scope>
    <source>
        <strain evidence="1 2">Q31a</strain>
    </source>
</reference>
<protein>
    <submittedName>
        <fullName evidence="1">Uncharacterized protein</fullName>
    </submittedName>
</protein>